<accession>A0AAU7EG65</accession>
<dbReference type="GO" id="GO:0006265">
    <property type="term" value="P:DNA topological change"/>
    <property type="evidence" value="ECO:0007669"/>
    <property type="project" value="UniProtKB-UniRule"/>
</dbReference>
<dbReference type="FunFam" id="3.90.199.10:FF:000001">
    <property type="entry name" value="DNA gyrase subunit A"/>
    <property type="match status" value="1"/>
</dbReference>
<dbReference type="KEGG" id="mlil:QLS71_017680"/>
<dbReference type="Gene3D" id="1.10.268.10">
    <property type="entry name" value="Topoisomerase, domain 3"/>
    <property type="match status" value="1"/>
</dbReference>
<sequence>MAEGEKLIPINIEDEMKTAYIDYSMSVIVSRALPDVRDGLKPVHRRVLFGMHELGIRATGAHKKSARIVGEVLGKYHPHGDTSVYDAMVRMAQEWSLRYMLVDGQGNFGSIDGDSPAAMRYTEARMRKISEDMLADIDKETVDHKLNFDDTLQEPTVLPTRIPGLLINGASGIAVGMATNMPPHNLTEVINGTIAYIENNDIEIDELIKHVKAPDFPTGGTIYGYDGVKEAFHTGRGRIVMRAKAIIEEVQGRECIIVTEIPYQVNKAEMIKKTADLVNEKKLDGIATIRDESDRNGMRIVYVLKRDAIPNIILNKLYKYTALQSSFSVNNIALVKGRPQLLNLKELIHYFVEHRHEVVVRRTTYELRKAEERAHILEGLIIASDNIDEVIKIIRASSNADEARENLITRFKLSEIQARAIVEMRLRQLTGLEQDKLRSEYEEIMKTIIDLKDILEKKERRMEIIKDELAVVRDKYGDERRSIIEYAGGDLSIEDMIPDEKVVITISHAGYIKRTSLSEYKTQNRGGVGQKASTTRNEDFLEHLFVGTNHQYMLFFTQKGKCFWMRVYEIPEGSKTSKGRAIQNLINIEQDDTVKAFICTQDLKDEDYINSHYVIMATKKGQVKKTSLEQYSRPRTNGINAITIKEDDILLEARLTTGNSQVMLALKSGKAIRFEEAKTRPMGRGASGVRGITLADKNDEVIGMVTIENSQEESVLVVSENGYGKRTYIDDPEDGEPVYRVTNRGGKGVKTISITEKTGKLVSIKSVTDSDDLMIINKSGIAIRLGVKNLRVMGRATQGVKLINLKNNDSIAAVAKVMHDEDEIDESEEGLENTGISEDGTAIDTDLDENITEN</sequence>
<keyword evidence="7 9" id="KW-0413">Isomerase</keyword>
<keyword evidence="5 9" id="KW-0799">Topoisomerase</keyword>
<gene>
    <name evidence="9 14" type="primary">gyrA</name>
    <name evidence="14" type="ORF">QLS71_017680</name>
</gene>
<evidence type="ECO:0000256" key="10">
    <source>
        <dbReference type="PROSITE-ProRule" id="PRU01384"/>
    </source>
</evidence>
<feature type="active site" description="O-(5'-phospho-DNA)-tyrosine intermediate" evidence="9 10">
    <location>
        <position position="121"/>
    </location>
</feature>
<dbReference type="GO" id="GO:0034335">
    <property type="term" value="F:DNA negative supercoiling activity"/>
    <property type="evidence" value="ECO:0007669"/>
    <property type="project" value="UniProtKB-ARBA"/>
</dbReference>
<comment type="subunit">
    <text evidence="8">Heterotetramer composed of ParC and ParE.</text>
</comment>
<evidence type="ECO:0000256" key="8">
    <source>
        <dbReference type="ARBA" id="ARBA00063644"/>
    </source>
</evidence>
<dbReference type="NCBIfam" id="NF004044">
    <property type="entry name" value="PRK05561.1"/>
    <property type="match status" value="1"/>
</dbReference>
<comment type="similarity">
    <text evidence="2 9">Belongs to the type II topoisomerase GyrA/ParC subunit family.</text>
</comment>
<proteinExistence type="inferred from homology"/>
<comment type="subunit">
    <text evidence="9">Heterotetramer, composed of two GyrA and two GyrB chains. In the heterotetramer, GyrA contains the active site tyrosine that forms a transient covalent intermediate with DNA, while GyrB binds cofactors and catalyzes ATP hydrolysis.</text>
</comment>
<dbReference type="InterPro" id="IPR013757">
    <property type="entry name" value="Topo_IIA_A_a_sf"/>
</dbReference>
<keyword evidence="9" id="KW-0963">Cytoplasm</keyword>
<dbReference type="SMART" id="SM00434">
    <property type="entry name" value="TOP4c"/>
    <property type="match status" value="1"/>
</dbReference>
<dbReference type="FunFam" id="1.10.268.10:FF:000001">
    <property type="entry name" value="DNA gyrase subunit A"/>
    <property type="match status" value="1"/>
</dbReference>
<evidence type="ECO:0000256" key="4">
    <source>
        <dbReference type="ARBA" id="ARBA00022840"/>
    </source>
</evidence>
<dbReference type="SUPFAM" id="SSF56719">
    <property type="entry name" value="Type II DNA topoisomerase"/>
    <property type="match status" value="1"/>
</dbReference>
<dbReference type="GO" id="GO:0005737">
    <property type="term" value="C:cytoplasm"/>
    <property type="evidence" value="ECO:0007669"/>
    <property type="project" value="UniProtKB-SubCell"/>
</dbReference>
<dbReference type="InterPro" id="IPR005743">
    <property type="entry name" value="GyrA"/>
</dbReference>
<dbReference type="InterPro" id="IPR013760">
    <property type="entry name" value="Topo_IIA-like_dom_sf"/>
</dbReference>
<dbReference type="Pfam" id="PF00521">
    <property type="entry name" value="DNA_topoisoIV"/>
    <property type="match status" value="1"/>
</dbReference>
<comment type="miscellaneous">
    <text evidence="9">Few gyrases are as efficient as E.coli at forming negative supercoils. Not all organisms have 2 type II topoisomerases; in organisms with a single type II topoisomerase this enzyme also has to decatenate newly replicated chromosomes.</text>
</comment>
<dbReference type="GO" id="GO:0006261">
    <property type="term" value="P:DNA-templated DNA replication"/>
    <property type="evidence" value="ECO:0007669"/>
    <property type="project" value="UniProtKB-UniRule"/>
</dbReference>
<feature type="compositionally biased region" description="Acidic residues" evidence="12">
    <location>
        <begin position="821"/>
        <end position="831"/>
    </location>
</feature>
<evidence type="ECO:0000256" key="12">
    <source>
        <dbReference type="SAM" id="MobiDB-lite"/>
    </source>
</evidence>
<dbReference type="Gene3D" id="2.120.10.90">
    <property type="entry name" value="DNA gyrase/topoisomerase IV, subunit A, C-terminal"/>
    <property type="match status" value="1"/>
</dbReference>
<feature type="domain" description="Topo IIA-type catalytic" evidence="13">
    <location>
        <begin position="33"/>
        <end position="496"/>
    </location>
</feature>
<dbReference type="Gene3D" id="3.90.199.10">
    <property type="entry name" value="Topoisomerase II, domain 5"/>
    <property type="match status" value="1"/>
</dbReference>
<dbReference type="PROSITE" id="PS52040">
    <property type="entry name" value="TOPO_IIA"/>
    <property type="match status" value="1"/>
</dbReference>
<evidence type="ECO:0000256" key="1">
    <source>
        <dbReference type="ARBA" id="ARBA00000185"/>
    </source>
</evidence>
<dbReference type="Proteomes" id="UP001224325">
    <property type="component" value="Chromosome"/>
</dbReference>
<dbReference type="InterPro" id="IPR035516">
    <property type="entry name" value="Gyrase/topoIV_suA_C"/>
</dbReference>
<dbReference type="InterPro" id="IPR002205">
    <property type="entry name" value="Topo_IIA_dom_A"/>
</dbReference>
<evidence type="ECO:0000313" key="14">
    <source>
        <dbReference type="EMBL" id="XBL14133.1"/>
    </source>
</evidence>
<dbReference type="FunFam" id="3.30.1360.40:FF:000002">
    <property type="entry name" value="DNA gyrase subunit A"/>
    <property type="match status" value="1"/>
</dbReference>
<dbReference type="GO" id="GO:0005694">
    <property type="term" value="C:chromosome"/>
    <property type="evidence" value="ECO:0007669"/>
    <property type="project" value="InterPro"/>
</dbReference>
<organism evidence="14 15">
    <name type="scientific">Mariniflexile litorale</name>
    <dbReference type="NCBI Taxonomy" id="3045158"/>
    <lineage>
        <taxon>Bacteria</taxon>
        <taxon>Pseudomonadati</taxon>
        <taxon>Bacteroidota</taxon>
        <taxon>Flavobacteriia</taxon>
        <taxon>Flavobacteriales</taxon>
        <taxon>Flavobacteriaceae</taxon>
        <taxon>Mariniflexile</taxon>
    </lineage>
</organism>
<keyword evidence="3 9" id="KW-0547">Nucleotide-binding</keyword>
<protein>
    <recommendedName>
        <fullName evidence="9">DNA gyrase subunit A</fullName>
        <ecNumber evidence="9">5.6.2.2</ecNumber>
    </recommendedName>
</protein>
<dbReference type="InterPro" id="IPR013758">
    <property type="entry name" value="Topo_IIA_A/C_ab"/>
</dbReference>
<dbReference type="HAMAP" id="MF_01897">
    <property type="entry name" value="GyrA"/>
    <property type="match status" value="1"/>
</dbReference>
<dbReference type="PANTHER" id="PTHR43493">
    <property type="entry name" value="DNA GYRASE/TOPOISOMERASE SUBUNIT A"/>
    <property type="match status" value="1"/>
</dbReference>
<dbReference type="RefSeq" id="WP_308993528.1">
    <property type="nucleotide sequence ID" value="NZ_CP155618.1"/>
</dbReference>
<dbReference type="FunFam" id="2.120.10.90:FF:000005">
    <property type="entry name" value="DNA topoisomerase 4 subunit A"/>
    <property type="match status" value="1"/>
</dbReference>
<dbReference type="CDD" id="cd00187">
    <property type="entry name" value="TOP4c"/>
    <property type="match status" value="1"/>
</dbReference>
<evidence type="ECO:0000256" key="11">
    <source>
        <dbReference type="SAM" id="Coils"/>
    </source>
</evidence>
<evidence type="ECO:0000256" key="5">
    <source>
        <dbReference type="ARBA" id="ARBA00023029"/>
    </source>
</evidence>
<comment type="catalytic activity">
    <reaction evidence="1 9 10">
        <text>ATP-dependent breakage, passage and rejoining of double-stranded DNA.</text>
        <dbReference type="EC" id="5.6.2.2"/>
    </reaction>
</comment>
<dbReference type="GO" id="GO:0005524">
    <property type="term" value="F:ATP binding"/>
    <property type="evidence" value="ECO:0007669"/>
    <property type="project" value="UniProtKB-UniRule"/>
</dbReference>
<dbReference type="InterPro" id="IPR050220">
    <property type="entry name" value="Type_II_DNA_Topoisomerases"/>
</dbReference>
<evidence type="ECO:0000256" key="2">
    <source>
        <dbReference type="ARBA" id="ARBA00008263"/>
    </source>
</evidence>
<feature type="compositionally biased region" description="Acidic residues" evidence="12">
    <location>
        <begin position="845"/>
        <end position="854"/>
    </location>
</feature>
<dbReference type="AlphaFoldDB" id="A0AAU7EG65"/>
<dbReference type="PANTHER" id="PTHR43493:SF5">
    <property type="entry name" value="DNA GYRASE SUBUNIT A, CHLOROPLASTIC_MITOCHONDRIAL"/>
    <property type="match status" value="1"/>
</dbReference>
<keyword evidence="4 9" id="KW-0067">ATP-binding</keyword>
<evidence type="ECO:0000313" key="15">
    <source>
        <dbReference type="Proteomes" id="UP001224325"/>
    </source>
</evidence>
<dbReference type="Pfam" id="PF03989">
    <property type="entry name" value="DNA_gyraseA_C"/>
    <property type="match status" value="7"/>
</dbReference>
<comment type="subcellular location">
    <subcellularLocation>
        <location evidence="9">Cytoplasm</location>
    </subcellularLocation>
</comment>
<evidence type="ECO:0000256" key="7">
    <source>
        <dbReference type="ARBA" id="ARBA00023235"/>
    </source>
</evidence>
<dbReference type="SUPFAM" id="SSF101904">
    <property type="entry name" value="GyrA/ParC C-terminal domain-like"/>
    <property type="match status" value="1"/>
</dbReference>
<feature type="short sequence motif" description="GyrA-box" evidence="9">
    <location>
        <begin position="523"/>
        <end position="529"/>
    </location>
</feature>
<evidence type="ECO:0000256" key="3">
    <source>
        <dbReference type="ARBA" id="ARBA00022741"/>
    </source>
</evidence>
<evidence type="ECO:0000259" key="13">
    <source>
        <dbReference type="PROSITE" id="PS52040"/>
    </source>
</evidence>
<dbReference type="NCBIfam" id="TIGR01063">
    <property type="entry name" value="gyrA"/>
    <property type="match status" value="1"/>
</dbReference>
<reference evidence="14" key="1">
    <citation type="submission" date="2024-04" db="EMBL/GenBank/DDBJ databases">
        <title>Mariniflexile litorale, isolated from the shallow sediments of the Sea of Japan.</title>
        <authorList>
            <person name="Romanenko L."/>
            <person name="Isaeva M."/>
        </authorList>
    </citation>
    <scope>NUCLEOTIDE SEQUENCE [LARGE SCALE GENOMIC DNA]</scope>
    <source>
        <strain evidence="14">KMM 9835</strain>
    </source>
</reference>
<dbReference type="NCBIfam" id="NF004043">
    <property type="entry name" value="PRK05560.1"/>
    <property type="match status" value="1"/>
</dbReference>
<evidence type="ECO:0000256" key="6">
    <source>
        <dbReference type="ARBA" id="ARBA00023125"/>
    </source>
</evidence>
<comment type="function">
    <text evidence="9">A type II topoisomerase that negatively supercoils closed circular double-stranded (ds) DNA in an ATP-dependent manner to modulate DNA topology and maintain chromosomes in an underwound state. Negative supercoiling favors strand separation, and DNA replication, transcription, recombination and repair, all of which involve strand separation. Also able to catalyze the interconversion of other topological isomers of dsDNA rings, including catenanes and knotted rings. Type II topoisomerases break and join 2 DNA strands simultaneously in an ATP-dependent manner.</text>
</comment>
<dbReference type="InterPro" id="IPR006691">
    <property type="entry name" value="GyrA/parC_rep"/>
</dbReference>
<dbReference type="GO" id="GO:0009330">
    <property type="term" value="C:DNA topoisomerase type II (double strand cut, ATP-hydrolyzing) complex"/>
    <property type="evidence" value="ECO:0007669"/>
    <property type="project" value="TreeGrafter"/>
</dbReference>
<name>A0AAU7EG65_9FLAO</name>
<evidence type="ECO:0000256" key="9">
    <source>
        <dbReference type="HAMAP-Rule" id="MF_01897"/>
    </source>
</evidence>
<dbReference type="Gene3D" id="3.30.1360.40">
    <property type="match status" value="1"/>
</dbReference>
<keyword evidence="15" id="KW-1185">Reference proteome</keyword>
<dbReference type="EC" id="5.6.2.2" evidence="9"/>
<feature type="coiled-coil region" evidence="11">
    <location>
        <begin position="441"/>
        <end position="475"/>
    </location>
</feature>
<dbReference type="EMBL" id="CP155618">
    <property type="protein sequence ID" value="XBL14133.1"/>
    <property type="molecule type" value="Genomic_DNA"/>
</dbReference>
<feature type="region of interest" description="Disordered" evidence="12">
    <location>
        <begin position="821"/>
        <end position="854"/>
    </location>
</feature>
<dbReference type="GO" id="GO:0003677">
    <property type="term" value="F:DNA binding"/>
    <property type="evidence" value="ECO:0007669"/>
    <property type="project" value="UniProtKB-UniRule"/>
</dbReference>
<keyword evidence="11" id="KW-0175">Coiled coil</keyword>
<keyword evidence="6 9" id="KW-0238">DNA-binding</keyword>